<evidence type="ECO:0000313" key="3">
    <source>
        <dbReference type="Proteomes" id="UP000078406"/>
    </source>
</evidence>
<evidence type="ECO:0000256" key="1">
    <source>
        <dbReference type="SAM" id="Phobius"/>
    </source>
</evidence>
<sequence length="194" mass="21565">MRVKQTGSFAVELALVLVFASGLFLVVVNYMLAINKKGQLDRAAYSLTTILAERKQLFSAALDICAGNCRKTEHATYSIASASMKRMIPNFEKSKFGMRIDEIRLEETLLPSGTINYKRVQTTLTKGAIHGCDFPDMSDITKEKAIEMLPVTSRGRRLPLYQVSLCYEIPVNLIGVTSGEVLRLLSTSYSFARV</sequence>
<feature type="transmembrane region" description="Helical" evidence="1">
    <location>
        <begin position="13"/>
        <end position="32"/>
    </location>
</feature>
<reference evidence="2 3" key="1">
    <citation type="journal article" date="2016" name="Syst. Appl. Microbiol.">
        <title>Vibrio bivalvicida sp. nov., a novel larval pathogen for bivalve molluscs reared in a hatchery.</title>
        <authorList>
            <person name="Dubert J."/>
            <person name="Romalde J.L."/>
            <person name="Prado S."/>
            <person name="Barja J.L."/>
        </authorList>
    </citation>
    <scope>NUCLEOTIDE SEQUENCE [LARGE SCALE GENOMIC DNA]</scope>
    <source>
        <strain evidence="2 3">605</strain>
    </source>
</reference>
<dbReference type="RefSeq" id="WP_054962974.1">
    <property type="nucleotide sequence ID" value="NZ_LLEI02000016.1"/>
</dbReference>
<dbReference type="InterPro" id="IPR031582">
    <property type="entry name" value="TadF"/>
</dbReference>
<keyword evidence="1" id="KW-0812">Transmembrane</keyword>
<evidence type="ECO:0000313" key="2">
    <source>
        <dbReference type="EMBL" id="OAJ95695.1"/>
    </source>
</evidence>
<keyword evidence="1" id="KW-1133">Transmembrane helix</keyword>
<organism evidence="2 3">
    <name type="scientific">Vibrio bivalvicida</name>
    <dbReference type="NCBI Taxonomy" id="1276888"/>
    <lineage>
        <taxon>Bacteria</taxon>
        <taxon>Pseudomonadati</taxon>
        <taxon>Pseudomonadota</taxon>
        <taxon>Gammaproteobacteria</taxon>
        <taxon>Vibrionales</taxon>
        <taxon>Vibrionaceae</taxon>
        <taxon>Vibrio</taxon>
        <taxon>Vibrio oreintalis group</taxon>
    </lineage>
</organism>
<keyword evidence="1" id="KW-0472">Membrane</keyword>
<name>A0A177Y5C0_9VIBR</name>
<dbReference type="Pfam" id="PF16964">
    <property type="entry name" value="TadF"/>
    <property type="match status" value="1"/>
</dbReference>
<dbReference type="Proteomes" id="UP000078406">
    <property type="component" value="Unassembled WGS sequence"/>
</dbReference>
<comment type="caution">
    <text evidence="2">The sequence shown here is derived from an EMBL/GenBank/DDBJ whole genome shotgun (WGS) entry which is preliminary data.</text>
</comment>
<dbReference type="EMBL" id="LLEI02000016">
    <property type="protein sequence ID" value="OAJ95695.1"/>
    <property type="molecule type" value="Genomic_DNA"/>
</dbReference>
<accession>A0A177Y5C0</accession>
<dbReference type="AlphaFoldDB" id="A0A177Y5C0"/>
<gene>
    <name evidence="2" type="ORF">APB76_03090</name>
</gene>
<protein>
    <submittedName>
        <fullName evidence="2">Pilus assembly protein TadF</fullName>
    </submittedName>
</protein>
<proteinExistence type="predicted"/>